<dbReference type="AlphaFoldDB" id="A0A7J0CE50"/>
<accession>A0A7J0CE50</accession>
<name>A0A7J0CE50_9ACTN</name>
<keyword evidence="1" id="KW-0472">Membrane</keyword>
<dbReference type="EMBL" id="BLWC01000001">
    <property type="protein sequence ID" value="GFN00783.1"/>
    <property type="molecule type" value="Genomic_DNA"/>
</dbReference>
<protein>
    <recommendedName>
        <fullName evidence="4">DUF3307 domain-containing protein</fullName>
    </recommendedName>
</protein>
<sequence>MLAMAWIVLPLQMSWTGLVAGFAVSAATHAFFDRRWPVRWLLEHVGSKGFASLKSGGMNGMYLADQALHQTALLVTALLITRL</sequence>
<keyword evidence="3" id="KW-1185">Reference proteome</keyword>
<evidence type="ECO:0000313" key="3">
    <source>
        <dbReference type="Proteomes" id="UP000498980"/>
    </source>
</evidence>
<dbReference type="Proteomes" id="UP000498980">
    <property type="component" value="Unassembled WGS sequence"/>
</dbReference>
<evidence type="ECO:0008006" key="4">
    <source>
        <dbReference type="Google" id="ProtNLM"/>
    </source>
</evidence>
<evidence type="ECO:0000256" key="1">
    <source>
        <dbReference type="SAM" id="Phobius"/>
    </source>
</evidence>
<keyword evidence="1" id="KW-0812">Transmembrane</keyword>
<organism evidence="2 3">
    <name type="scientific">Streptomyces fulvorobeus</name>
    <dbReference type="NCBI Taxonomy" id="284028"/>
    <lineage>
        <taxon>Bacteria</taxon>
        <taxon>Bacillati</taxon>
        <taxon>Actinomycetota</taxon>
        <taxon>Actinomycetes</taxon>
        <taxon>Kitasatosporales</taxon>
        <taxon>Streptomycetaceae</taxon>
        <taxon>Streptomyces</taxon>
    </lineage>
</organism>
<evidence type="ECO:0000313" key="2">
    <source>
        <dbReference type="EMBL" id="GFN00783.1"/>
    </source>
</evidence>
<comment type="caution">
    <text evidence="2">The sequence shown here is derived from an EMBL/GenBank/DDBJ whole genome shotgun (WGS) entry which is preliminary data.</text>
</comment>
<gene>
    <name evidence="2" type="ORF">Sfulv_55930</name>
</gene>
<keyword evidence="1" id="KW-1133">Transmembrane helix</keyword>
<proteinExistence type="predicted"/>
<feature type="transmembrane region" description="Helical" evidence="1">
    <location>
        <begin position="12"/>
        <end position="32"/>
    </location>
</feature>
<reference evidence="2 3" key="1">
    <citation type="submission" date="2020-05" db="EMBL/GenBank/DDBJ databases">
        <title>Whole genome shotgun sequence of Streptomyces fulvorobeus NBRC 15897.</title>
        <authorList>
            <person name="Komaki H."/>
            <person name="Tamura T."/>
        </authorList>
    </citation>
    <scope>NUCLEOTIDE SEQUENCE [LARGE SCALE GENOMIC DNA]</scope>
    <source>
        <strain evidence="2 3">NBRC 15897</strain>
    </source>
</reference>